<keyword evidence="1" id="KW-0812">Transmembrane</keyword>
<evidence type="ECO:0000313" key="2">
    <source>
        <dbReference type="EMBL" id="PKK89699.1"/>
    </source>
</evidence>
<evidence type="ECO:0000313" key="3">
    <source>
        <dbReference type="Proteomes" id="UP000233256"/>
    </source>
</evidence>
<protein>
    <recommendedName>
        <fullName evidence="4">Secretin/TonB short N-terminal domain-containing protein</fullName>
    </recommendedName>
</protein>
<gene>
    <name evidence="2" type="ORF">CVV64_12910</name>
</gene>
<feature type="transmembrane region" description="Helical" evidence="1">
    <location>
        <begin position="12"/>
        <end position="34"/>
    </location>
</feature>
<proteinExistence type="predicted"/>
<dbReference type="Proteomes" id="UP000233256">
    <property type="component" value="Unassembled WGS sequence"/>
</dbReference>
<accession>A0A2N1PMY2</accession>
<comment type="caution">
    <text evidence="2">The sequence shown here is derived from an EMBL/GenBank/DDBJ whole genome shotgun (WGS) entry which is preliminary data.</text>
</comment>
<dbReference type="AlphaFoldDB" id="A0A2N1PMY2"/>
<dbReference type="PANTHER" id="PTHR30604:SF1">
    <property type="entry name" value="DNA UTILIZATION PROTEIN HOFQ"/>
    <property type="match status" value="1"/>
</dbReference>
<organism evidence="2 3">
    <name type="scientific">Candidatus Wallbacteria bacterium HGW-Wallbacteria-1</name>
    <dbReference type="NCBI Taxonomy" id="2013854"/>
    <lineage>
        <taxon>Bacteria</taxon>
        <taxon>Candidatus Walliibacteriota</taxon>
    </lineage>
</organism>
<evidence type="ECO:0000256" key="1">
    <source>
        <dbReference type="SAM" id="Phobius"/>
    </source>
</evidence>
<sequence length="257" mass="27959">MTGRLSFKADVFNFNAFSSFKYAFVIASIVYFTAQAVPILDTACAAEGHLPEVLAGQSQFSEYLNISPGSIEVYDARTLIDLIAASTGINILVSPSVHGKIDVSFKDVHFNQALDAVAGKLKCSHSIVAGNIHIIASQTVVDRINDCLDMGFREKAVANMNSYSTESSAYGGNQVAKSSASGYFSLKTGQIDLSDLMRLIAKYGNMELDLSQDVRGMTRVKLSDVMHDPVLRCISVLNGYDCSYENGVYRIFPFKAD</sequence>
<dbReference type="PANTHER" id="PTHR30604">
    <property type="entry name" value="PROTEIN TRANSPORT PROTEIN HOFQ"/>
    <property type="match status" value="1"/>
</dbReference>
<keyword evidence="1" id="KW-0472">Membrane</keyword>
<dbReference type="EMBL" id="PGXC01000013">
    <property type="protein sequence ID" value="PKK89699.1"/>
    <property type="molecule type" value="Genomic_DNA"/>
</dbReference>
<name>A0A2N1PMY2_9BACT</name>
<dbReference type="InterPro" id="IPR051808">
    <property type="entry name" value="Type_IV_pilus_biogenesis"/>
</dbReference>
<evidence type="ECO:0008006" key="4">
    <source>
        <dbReference type="Google" id="ProtNLM"/>
    </source>
</evidence>
<dbReference type="Gene3D" id="3.30.1370.130">
    <property type="match status" value="2"/>
</dbReference>
<reference evidence="2 3" key="1">
    <citation type="journal article" date="2017" name="ISME J.">
        <title>Potential for microbial H2 and metal transformations associated with novel bacteria and archaea in deep terrestrial subsurface sediments.</title>
        <authorList>
            <person name="Hernsdorf A.W."/>
            <person name="Amano Y."/>
            <person name="Miyakawa K."/>
            <person name="Ise K."/>
            <person name="Suzuki Y."/>
            <person name="Anantharaman K."/>
            <person name="Probst A."/>
            <person name="Burstein D."/>
            <person name="Thomas B.C."/>
            <person name="Banfield J.F."/>
        </authorList>
    </citation>
    <scope>NUCLEOTIDE SEQUENCE [LARGE SCALE GENOMIC DNA]</scope>
    <source>
        <strain evidence="2">HGW-Wallbacteria-1</strain>
    </source>
</reference>
<keyword evidence="1" id="KW-1133">Transmembrane helix</keyword>